<keyword evidence="6 7" id="KW-0472">Membrane</keyword>
<dbReference type="AlphaFoldDB" id="A0A9X1M4I0"/>
<evidence type="ECO:0000256" key="6">
    <source>
        <dbReference type="ARBA" id="ARBA00023136"/>
    </source>
</evidence>
<dbReference type="GO" id="GO:0005886">
    <property type="term" value="C:plasma membrane"/>
    <property type="evidence" value="ECO:0007669"/>
    <property type="project" value="UniProtKB-SubCell"/>
</dbReference>
<evidence type="ECO:0000256" key="5">
    <source>
        <dbReference type="ARBA" id="ARBA00022989"/>
    </source>
</evidence>
<dbReference type="InterPro" id="IPR051393">
    <property type="entry name" value="ABC_transporter_permease"/>
</dbReference>
<dbReference type="RefSeq" id="WP_227909169.1">
    <property type="nucleotide sequence ID" value="NZ_CP095461.1"/>
</dbReference>
<dbReference type="SUPFAM" id="SSF160964">
    <property type="entry name" value="MalF N-terminal region-like"/>
    <property type="match status" value="1"/>
</dbReference>
<dbReference type="SUPFAM" id="SSF161098">
    <property type="entry name" value="MetI-like"/>
    <property type="match status" value="1"/>
</dbReference>
<dbReference type="InterPro" id="IPR000515">
    <property type="entry name" value="MetI-like"/>
</dbReference>
<evidence type="ECO:0000259" key="9">
    <source>
        <dbReference type="PROSITE" id="PS50928"/>
    </source>
</evidence>
<dbReference type="PANTHER" id="PTHR30193:SF37">
    <property type="entry name" value="INNER MEMBRANE ABC TRANSPORTER PERMEASE PROTEIN YCJO"/>
    <property type="match status" value="1"/>
</dbReference>
<feature type="domain" description="ABC transmembrane type-1" evidence="9">
    <location>
        <begin position="100"/>
        <end position="315"/>
    </location>
</feature>
<feature type="region of interest" description="Disordered" evidence="8">
    <location>
        <begin position="1"/>
        <end position="36"/>
    </location>
</feature>
<dbReference type="InterPro" id="IPR035906">
    <property type="entry name" value="MetI-like_sf"/>
</dbReference>
<feature type="transmembrane region" description="Helical" evidence="7">
    <location>
        <begin position="105"/>
        <end position="127"/>
    </location>
</feature>
<comment type="subcellular location">
    <subcellularLocation>
        <location evidence="1 7">Cell membrane</location>
        <topology evidence="1 7">Multi-pass membrane protein</topology>
    </subcellularLocation>
</comment>
<evidence type="ECO:0000313" key="10">
    <source>
        <dbReference type="EMBL" id="MCC3270886.1"/>
    </source>
</evidence>
<protein>
    <submittedName>
        <fullName evidence="10">Sugar ABC transporter permease</fullName>
    </submittedName>
</protein>
<feature type="transmembrane region" description="Helical" evidence="7">
    <location>
        <begin position="139"/>
        <end position="159"/>
    </location>
</feature>
<dbReference type="EMBL" id="JAJFZP010000015">
    <property type="protein sequence ID" value="MCC3270886.1"/>
    <property type="molecule type" value="Genomic_DNA"/>
</dbReference>
<name>A0A9X1M4I0_9MICC</name>
<keyword evidence="3" id="KW-1003">Cell membrane</keyword>
<proteinExistence type="inferred from homology"/>
<sequence>MTTAEHPSGPPAPPFAGGPGRVRPILPPSPAKNNRRRGGDGLWPWLFIAPLVLGIAVFYLWPIVQTVATSFTETGPFGGSTFSGIENYVELFTDPQLYRSLGNTLLYTAIVMLGIPIAVYLASLLNLPGLRFASLYRVLFFLPYVAMPTAVAMVWRLIFNGDFGLLNYGLGFLGIDGPYWISTPVFAMVAVAIVGLWSSLGFSLIVLAAGLKNIPPELYEAAELDGATRWGQFRFITVPLLSPSVFFVTIVTVISSFQLFDLLYAILGSSNPVLPKSMSLVYFFYREGFVNNDKGFAAAIAMVILVIIGIVTLLQFRFQKKWVQSD</sequence>
<reference evidence="10" key="1">
    <citation type="submission" date="2021-10" db="EMBL/GenBank/DDBJ databases">
        <title>Novel species in genus Arthrobacter.</title>
        <authorList>
            <person name="Liu Y."/>
        </authorList>
    </citation>
    <scope>NUCLEOTIDE SEQUENCE</scope>
    <source>
        <strain evidence="10">Zg-Y809</strain>
    </source>
</reference>
<evidence type="ECO:0000256" key="3">
    <source>
        <dbReference type="ARBA" id="ARBA00022475"/>
    </source>
</evidence>
<dbReference type="Proteomes" id="UP001139264">
    <property type="component" value="Unassembled WGS sequence"/>
</dbReference>
<feature type="transmembrane region" description="Helical" evidence="7">
    <location>
        <begin position="42"/>
        <end position="61"/>
    </location>
</feature>
<evidence type="ECO:0000256" key="7">
    <source>
        <dbReference type="RuleBase" id="RU363032"/>
    </source>
</evidence>
<dbReference type="PROSITE" id="PS50928">
    <property type="entry name" value="ABC_TM1"/>
    <property type="match status" value="1"/>
</dbReference>
<feature type="transmembrane region" description="Helical" evidence="7">
    <location>
        <begin position="244"/>
        <end position="267"/>
    </location>
</feature>
<organism evidence="10 11">
    <name type="scientific">Arthrobacter gengyunqii</name>
    <dbReference type="NCBI Taxonomy" id="2886940"/>
    <lineage>
        <taxon>Bacteria</taxon>
        <taxon>Bacillati</taxon>
        <taxon>Actinomycetota</taxon>
        <taxon>Actinomycetes</taxon>
        <taxon>Micrococcales</taxon>
        <taxon>Micrococcaceae</taxon>
        <taxon>Arthrobacter</taxon>
    </lineage>
</organism>
<evidence type="ECO:0000313" key="11">
    <source>
        <dbReference type="Proteomes" id="UP001139264"/>
    </source>
</evidence>
<dbReference type="PANTHER" id="PTHR30193">
    <property type="entry name" value="ABC TRANSPORTER PERMEASE PROTEIN"/>
    <property type="match status" value="1"/>
</dbReference>
<dbReference type="Pfam" id="PF00528">
    <property type="entry name" value="BPD_transp_1"/>
    <property type="match status" value="1"/>
</dbReference>
<accession>A0A9X1M4I0</accession>
<evidence type="ECO:0000256" key="1">
    <source>
        <dbReference type="ARBA" id="ARBA00004651"/>
    </source>
</evidence>
<gene>
    <name evidence="10" type="ORF">LJ751_16255</name>
</gene>
<feature type="transmembrane region" description="Helical" evidence="7">
    <location>
        <begin position="179"/>
        <end position="209"/>
    </location>
</feature>
<evidence type="ECO:0000256" key="2">
    <source>
        <dbReference type="ARBA" id="ARBA00022448"/>
    </source>
</evidence>
<keyword evidence="4 7" id="KW-0812">Transmembrane</keyword>
<feature type="transmembrane region" description="Helical" evidence="7">
    <location>
        <begin position="296"/>
        <end position="316"/>
    </location>
</feature>
<comment type="caution">
    <text evidence="10">The sequence shown here is derived from an EMBL/GenBank/DDBJ whole genome shotgun (WGS) entry which is preliminary data.</text>
</comment>
<comment type="similarity">
    <text evidence="7">Belongs to the binding-protein-dependent transport system permease family.</text>
</comment>
<keyword evidence="2 7" id="KW-0813">Transport</keyword>
<keyword evidence="5 7" id="KW-1133">Transmembrane helix</keyword>
<dbReference type="GO" id="GO:0055085">
    <property type="term" value="P:transmembrane transport"/>
    <property type="evidence" value="ECO:0007669"/>
    <property type="project" value="InterPro"/>
</dbReference>
<dbReference type="CDD" id="cd06261">
    <property type="entry name" value="TM_PBP2"/>
    <property type="match status" value="1"/>
</dbReference>
<dbReference type="Gene3D" id="1.10.3720.10">
    <property type="entry name" value="MetI-like"/>
    <property type="match status" value="1"/>
</dbReference>
<evidence type="ECO:0000256" key="4">
    <source>
        <dbReference type="ARBA" id="ARBA00022692"/>
    </source>
</evidence>
<evidence type="ECO:0000256" key="8">
    <source>
        <dbReference type="SAM" id="MobiDB-lite"/>
    </source>
</evidence>